<dbReference type="Gene3D" id="2.60.120.200">
    <property type="match status" value="1"/>
</dbReference>
<dbReference type="InterPro" id="IPR013320">
    <property type="entry name" value="ConA-like_dom_sf"/>
</dbReference>
<dbReference type="Proteomes" id="UP000001542">
    <property type="component" value="Unassembled WGS sequence"/>
</dbReference>
<dbReference type="InParanoid" id="A2FJL7"/>
<dbReference type="SUPFAM" id="SSF49899">
    <property type="entry name" value="Concanavalin A-like lectins/glucanases"/>
    <property type="match status" value="1"/>
</dbReference>
<keyword evidence="2" id="KW-1185">Reference proteome</keyword>
<reference evidence="1" key="2">
    <citation type="journal article" date="2007" name="Science">
        <title>Draft genome sequence of the sexually transmitted pathogen Trichomonas vaginalis.</title>
        <authorList>
            <person name="Carlton J.M."/>
            <person name="Hirt R.P."/>
            <person name="Silva J.C."/>
            <person name="Delcher A.L."/>
            <person name="Schatz M."/>
            <person name="Zhao Q."/>
            <person name="Wortman J.R."/>
            <person name="Bidwell S.L."/>
            <person name="Alsmark U.C.M."/>
            <person name="Besteiro S."/>
            <person name="Sicheritz-Ponten T."/>
            <person name="Noel C.J."/>
            <person name="Dacks J.B."/>
            <person name="Foster P.G."/>
            <person name="Simillion C."/>
            <person name="Van de Peer Y."/>
            <person name="Miranda-Saavedra D."/>
            <person name="Barton G.J."/>
            <person name="Westrop G.D."/>
            <person name="Mueller S."/>
            <person name="Dessi D."/>
            <person name="Fiori P.L."/>
            <person name="Ren Q."/>
            <person name="Paulsen I."/>
            <person name="Zhang H."/>
            <person name="Bastida-Corcuera F.D."/>
            <person name="Simoes-Barbosa A."/>
            <person name="Brown M.T."/>
            <person name="Hayes R.D."/>
            <person name="Mukherjee M."/>
            <person name="Okumura C.Y."/>
            <person name="Schneider R."/>
            <person name="Smith A.J."/>
            <person name="Vanacova S."/>
            <person name="Villalvazo M."/>
            <person name="Haas B.J."/>
            <person name="Pertea M."/>
            <person name="Feldblyum T.V."/>
            <person name="Utterback T.R."/>
            <person name="Shu C.L."/>
            <person name="Osoegawa K."/>
            <person name="de Jong P.J."/>
            <person name="Hrdy I."/>
            <person name="Horvathova L."/>
            <person name="Zubacova Z."/>
            <person name="Dolezal P."/>
            <person name="Malik S.B."/>
            <person name="Logsdon J.M. Jr."/>
            <person name="Henze K."/>
            <person name="Gupta A."/>
            <person name="Wang C.C."/>
            <person name="Dunne R.L."/>
            <person name="Upcroft J.A."/>
            <person name="Upcroft P."/>
            <person name="White O."/>
            <person name="Salzberg S.L."/>
            <person name="Tang P."/>
            <person name="Chiu C.-H."/>
            <person name="Lee Y.-S."/>
            <person name="Embley T.M."/>
            <person name="Coombs G.H."/>
            <person name="Mottram J.C."/>
            <person name="Tachezy J."/>
            <person name="Fraser-Liggett C.M."/>
            <person name="Johnson P.J."/>
        </authorList>
    </citation>
    <scope>NUCLEOTIDE SEQUENCE [LARGE SCALE GENOMIC DNA]</scope>
    <source>
        <strain evidence="1">G3</strain>
    </source>
</reference>
<name>A2FJL7_TRIV3</name>
<evidence type="ECO:0000313" key="2">
    <source>
        <dbReference type="Proteomes" id="UP000001542"/>
    </source>
</evidence>
<reference evidence="1" key="1">
    <citation type="submission" date="2006-10" db="EMBL/GenBank/DDBJ databases">
        <authorList>
            <person name="Amadeo P."/>
            <person name="Zhao Q."/>
            <person name="Wortman J."/>
            <person name="Fraser-Liggett C."/>
            <person name="Carlton J."/>
        </authorList>
    </citation>
    <scope>NUCLEOTIDE SEQUENCE</scope>
    <source>
        <strain evidence="1">G3</strain>
    </source>
</reference>
<proteinExistence type="predicted"/>
<dbReference type="OrthoDB" id="4781at2759"/>
<dbReference type="AlphaFoldDB" id="A2FJL7"/>
<dbReference type="KEGG" id="tva:4752647"/>
<evidence type="ECO:0000313" key="1">
    <source>
        <dbReference type="EMBL" id="EAX94904.1"/>
    </source>
</evidence>
<dbReference type="EMBL" id="DS113832">
    <property type="protein sequence ID" value="EAX94904.1"/>
    <property type="molecule type" value="Genomic_DNA"/>
</dbReference>
<gene>
    <name evidence="1" type="ORF">TVAG_382890</name>
</gene>
<dbReference type="RefSeq" id="XP_001307834.1">
    <property type="nucleotide sequence ID" value="XM_001307833.1"/>
</dbReference>
<organism evidence="1 2">
    <name type="scientific">Trichomonas vaginalis (strain ATCC PRA-98 / G3)</name>
    <dbReference type="NCBI Taxonomy" id="412133"/>
    <lineage>
        <taxon>Eukaryota</taxon>
        <taxon>Metamonada</taxon>
        <taxon>Parabasalia</taxon>
        <taxon>Trichomonadida</taxon>
        <taxon>Trichomonadidae</taxon>
        <taxon>Trichomonas</taxon>
    </lineage>
</organism>
<dbReference type="VEuPathDB" id="TrichDB:TVAGG3_1088340"/>
<accession>A2FJL7</accession>
<sequence length="82" mass="9553">MDWDERAIKLYLDDELLNCVLLSRTLNPAGSPVMNPFKAPQFLILNLALGATGGPIDDKDFPRRYYIDYVRVQQMKKYMKEQ</sequence>
<dbReference type="VEuPathDB" id="TrichDB:TVAG_382890"/>
<protein>
    <submittedName>
        <fullName evidence="1">Beta-glucanase, putative</fullName>
    </submittedName>
</protein>